<accession>A0ACB8U3Y0</accession>
<evidence type="ECO:0000313" key="2">
    <source>
        <dbReference type="Proteomes" id="UP001055072"/>
    </source>
</evidence>
<reference evidence="1" key="1">
    <citation type="journal article" date="2021" name="Environ. Microbiol.">
        <title>Gene family expansions and transcriptome signatures uncover fungal adaptations to wood decay.</title>
        <authorList>
            <person name="Hage H."/>
            <person name="Miyauchi S."/>
            <person name="Viragh M."/>
            <person name="Drula E."/>
            <person name="Min B."/>
            <person name="Chaduli D."/>
            <person name="Navarro D."/>
            <person name="Favel A."/>
            <person name="Norest M."/>
            <person name="Lesage-Meessen L."/>
            <person name="Balint B."/>
            <person name="Merenyi Z."/>
            <person name="de Eugenio L."/>
            <person name="Morin E."/>
            <person name="Martinez A.T."/>
            <person name="Baldrian P."/>
            <person name="Stursova M."/>
            <person name="Martinez M.J."/>
            <person name="Novotny C."/>
            <person name="Magnuson J.K."/>
            <person name="Spatafora J.W."/>
            <person name="Maurice S."/>
            <person name="Pangilinan J."/>
            <person name="Andreopoulos W."/>
            <person name="LaButti K."/>
            <person name="Hundley H."/>
            <person name="Na H."/>
            <person name="Kuo A."/>
            <person name="Barry K."/>
            <person name="Lipzen A."/>
            <person name="Henrissat B."/>
            <person name="Riley R."/>
            <person name="Ahrendt S."/>
            <person name="Nagy L.G."/>
            <person name="Grigoriev I.V."/>
            <person name="Martin F."/>
            <person name="Rosso M.N."/>
        </authorList>
    </citation>
    <scope>NUCLEOTIDE SEQUENCE</scope>
    <source>
        <strain evidence="1">CBS 384.51</strain>
    </source>
</reference>
<sequence length="583" mass="66731">MTLARCARYHWLQKYTTALTMNPAEDLAQQLRDFLLFLYNSPEVVKLHSNTGAIANNTWYREFPDIHMPPRLHTLLREVNVKTAQIALRSDIITEVFKTAAVLDMSREGYNQYRYIDLYSRGNFGPEVRDRQSSLFEFRFRAVVFFQRNWSVPPSVLSREIIVRILLCLIADETGLSDEMRPYTTSLASPTGKEAEKVQKVLYSEIMSCATAELRNHYRRVLTRLAQRAGTLPVVLRLTGVERLVSLSSGGFADVYTGKWGKRDVVIKSGRALKTTPNDPEIRAQLFLELITWATVKHPRILEFLGYTEIKDLSPLCMVSPFMQGKTAQERCDLFAEDRLNLPARKRLLREIAEGMVYLHSEGVIHGDLRGSNVFLTPDEHVKIADFGLCVYASGVTQNYYSLRTGNTRWVAPELIDSISTRNSELQQERRRLQEQIHGVEELVCTGRPTISSDIYSFACTCVELIDGRVPYYDQKSDTQVIHFVTTFWDGQPGRPPRPQAILRREDDALWELMQRCWVPLTNVTTRPGFDWISQKLIQIVSRPTPAHSRLSTTQTSYAPDTLILTEQFLHNASATVGRCRRT</sequence>
<protein>
    <submittedName>
        <fullName evidence="1">Kinase-like domain-containing protein</fullName>
    </submittedName>
</protein>
<evidence type="ECO:0000313" key="1">
    <source>
        <dbReference type="EMBL" id="KAI0088675.1"/>
    </source>
</evidence>
<gene>
    <name evidence="1" type="ORF">BDY19DRAFT_179906</name>
</gene>
<proteinExistence type="predicted"/>
<keyword evidence="2" id="KW-1185">Reference proteome</keyword>
<organism evidence="1 2">
    <name type="scientific">Irpex rosettiformis</name>
    <dbReference type="NCBI Taxonomy" id="378272"/>
    <lineage>
        <taxon>Eukaryota</taxon>
        <taxon>Fungi</taxon>
        <taxon>Dikarya</taxon>
        <taxon>Basidiomycota</taxon>
        <taxon>Agaricomycotina</taxon>
        <taxon>Agaricomycetes</taxon>
        <taxon>Polyporales</taxon>
        <taxon>Irpicaceae</taxon>
        <taxon>Irpex</taxon>
    </lineage>
</organism>
<name>A0ACB8U3Y0_9APHY</name>
<dbReference type="EMBL" id="MU274913">
    <property type="protein sequence ID" value="KAI0088675.1"/>
    <property type="molecule type" value="Genomic_DNA"/>
</dbReference>
<dbReference type="Proteomes" id="UP001055072">
    <property type="component" value="Unassembled WGS sequence"/>
</dbReference>
<comment type="caution">
    <text evidence="1">The sequence shown here is derived from an EMBL/GenBank/DDBJ whole genome shotgun (WGS) entry which is preliminary data.</text>
</comment>